<dbReference type="Proteomes" id="UP000255425">
    <property type="component" value="Unassembled WGS sequence"/>
</dbReference>
<dbReference type="CDD" id="cd17895">
    <property type="entry name" value="AGPR_1_N"/>
    <property type="match status" value="1"/>
</dbReference>
<dbReference type="Gene3D" id="3.40.50.720">
    <property type="entry name" value="NAD(P)-binding Rossmann-like Domain"/>
    <property type="match status" value="1"/>
</dbReference>
<dbReference type="GO" id="GO:0051287">
    <property type="term" value="F:NAD binding"/>
    <property type="evidence" value="ECO:0007669"/>
    <property type="project" value="InterPro"/>
</dbReference>
<dbReference type="GO" id="GO:0003942">
    <property type="term" value="F:N-acetyl-gamma-glutamyl-phosphate reductase activity"/>
    <property type="evidence" value="ECO:0007669"/>
    <property type="project" value="UniProtKB-EC"/>
</dbReference>
<keyword evidence="3" id="KW-0560">Oxidoreductase</keyword>
<evidence type="ECO:0000256" key="1">
    <source>
        <dbReference type="ARBA" id="ARBA00022571"/>
    </source>
</evidence>
<dbReference type="InterPro" id="IPR050085">
    <property type="entry name" value="AGPR"/>
</dbReference>
<evidence type="ECO:0000313" key="4">
    <source>
        <dbReference type="Proteomes" id="UP000255425"/>
    </source>
</evidence>
<dbReference type="InterPro" id="IPR036291">
    <property type="entry name" value="NAD(P)-bd_dom_sf"/>
</dbReference>
<dbReference type="InterPro" id="IPR000534">
    <property type="entry name" value="Semialdehyde_DH_NAD-bd"/>
</dbReference>
<keyword evidence="4" id="KW-1185">Reference proteome</keyword>
<evidence type="ECO:0000313" key="3">
    <source>
        <dbReference type="EMBL" id="SUM71593.1"/>
    </source>
</evidence>
<dbReference type="EMBL" id="UHDZ01000001">
    <property type="protein sequence ID" value="SUM71593.1"/>
    <property type="molecule type" value="Genomic_DNA"/>
</dbReference>
<dbReference type="GO" id="GO:0006526">
    <property type="term" value="P:L-arginine biosynthetic process"/>
    <property type="evidence" value="ECO:0007669"/>
    <property type="project" value="UniProtKB-KW"/>
</dbReference>
<dbReference type="PANTHER" id="PTHR32338">
    <property type="entry name" value="N-ACETYL-GAMMA-GLUTAMYL-PHOSPHATE REDUCTASE, CHLOROPLASTIC-RELATED-RELATED"/>
    <property type="match status" value="1"/>
</dbReference>
<keyword evidence="1" id="KW-0028">Amino-acid biosynthesis</keyword>
<feature type="domain" description="Semialdehyde dehydrogenase NAD-binding" evidence="2">
    <location>
        <begin position="2"/>
        <end position="124"/>
    </location>
</feature>
<dbReference type="AlphaFoldDB" id="A0A380H580"/>
<sequence length="127" mass="14505">MHISIVDITGYTGLELLLLALNHPRLSVSSIHATKDIRTAISDIYPHLKGVCDLKIRAFDSKYIMKHSDIVFFATPSGIAKDLTTDFVKTQFLVIDLSGDHRLNPQIYQKWYKKPPVSKKIQSQFKY</sequence>
<protein>
    <submittedName>
        <fullName evidence="3">N-acetyl-gamma-glutamyl-phosphate reductase</fullName>
        <ecNumber evidence="3">1.2.1.38</ecNumber>
    </submittedName>
</protein>
<name>A0A380H580_9STAP</name>
<gene>
    <name evidence="3" type="primary">argC_1</name>
    <name evidence="3" type="ORF">NCTC11807_01498</name>
</gene>
<proteinExistence type="predicted"/>
<reference evidence="3 4" key="1">
    <citation type="submission" date="2018-06" db="EMBL/GenBank/DDBJ databases">
        <authorList>
            <consortium name="Pathogen Informatics"/>
            <person name="Doyle S."/>
        </authorList>
    </citation>
    <scope>NUCLEOTIDE SEQUENCE [LARGE SCALE GENOMIC DNA]</scope>
    <source>
        <strain evidence="3 4">NCTC11807</strain>
    </source>
</reference>
<accession>A0A380H580</accession>
<organism evidence="3 4">
    <name type="scientific">Staphylococcus saccharolyticus</name>
    <dbReference type="NCBI Taxonomy" id="33028"/>
    <lineage>
        <taxon>Bacteria</taxon>
        <taxon>Bacillati</taxon>
        <taxon>Bacillota</taxon>
        <taxon>Bacilli</taxon>
        <taxon>Bacillales</taxon>
        <taxon>Staphylococcaceae</taxon>
        <taxon>Staphylococcus</taxon>
    </lineage>
</organism>
<dbReference type="EC" id="1.2.1.38" evidence="3"/>
<dbReference type="PANTHER" id="PTHR32338:SF10">
    <property type="entry name" value="N-ACETYL-GAMMA-GLUTAMYL-PHOSPHATE REDUCTASE, CHLOROPLASTIC-RELATED"/>
    <property type="match status" value="1"/>
</dbReference>
<dbReference type="Pfam" id="PF01118">
    <property type="entry name" value="Semialdhyde_dh"/>
    <property type="match status" value="1"/>
</dbReference>
<dbReference type="SUPFAM" id="SSF51735">
    <property type="entry name" value="NAD(P)-binding Rossmann-fold domains"/>
    <property type="match status" value="1"/>
</dbReference>
<keyword evidence="1" id="KW-0055">Arginine biosynthesis</keyword>
<evidence type="ECO:0000259" key="2">
    <source>
        <dbReference type="SMART" id="SM00859"/>
    </source>
</evidence>
<dbReference type="SMART" id="SM00859">
    <property type="entry name" value="Semialdhyde_dh"/>
    <property type="match status" value="1"/>
</dbReference>